<comment type="caution">
    <text evidence="1">The sequence shown here is derived from an EMBL/GenBank/DDBJ whole genome shotgun (WGS) entry which is preliminary data.</text>
</comment>
<accession>A0ACB7XZ45</accession>
<organism evidence="1 2">
    <name type="scientific">Vaccinium darrowii</name>
    <dbReference type="NCBI Taxonomy" id="229202"/>
    <lineage>
        <taxon>Eukaryota</taxon>
        <taxon>Viridiplantae</taxon>
        <taxon>Streptophyta</taxon>
        <taxon>Embryophyta</taxon>
        <taxon>Tracheophyta</taxon>
        <taxon>Spermatophyta</taxon>
        <taxon>Magnoliopsida</taxon>
        <taxon>eudicotyledons</taxon>
        <taxon>Gunneridae</taxon>
        <taxon>Pentapetalae</taxon>
        <taxon>asterids</taxon>
        <taxon>Ericales</taxon>
        <taxon>Ericaceae</taxon>
        <taxon>Vaccinioideae</taxon>
        <taxon>Vaccinieae</taxon>
        <taxon>Vaccinium</taxon>
    </lineage>
</organism>
<gene>
    <name evidence="1" type="ORF">Vadar_011678</name>
</gene>
<keyword evidence="2" id="KW-1185">Reference proteome</keyword>
<dbReference type="Proteomes" id="UP000828048">
    <property type="component" value="Chromosome 5"/>
</dbReference>
<proteinExistence type="predicted"/>
<evidence type="ECO:0000313" key="1">
    <source>
        <dbReference type="EMBL" id="KAH7846242.1"/>
    </source>
</evidence>
<reference evidence="1 2" key="1">
    <citation type="journal article" date="2021" name="Hortic Res">
        <title>High-quality reference genome and annotation aids understanding of berry development for evergreen blueberry (Vaccinium darrowii).</title>
        <authorList>
            <person name="Yu J."/>
            <person name="Hulse-Kemp A.M."/>
            <person name="Babiker E."/>
            <person name="Staton M."/>
        </authorList>
    </citation>
    <scope>NUCLEOTIDE SEQUENCE [LARGE SCALE GENOMIC DNA]</scope>
    <source>
        <strain evidence="2">cv. NJ 8807/NJ 8810</strain>
        <tissue evidence="1">Young leaf</tissue>
    </source>
</reference>
<evidence type="ECO:0000313" key="2">
    <source>
        <dbReference type="Proteomes" id="UP000828048"/>
    </source>
</evidence>
<sequence length="146" mass="16032">MVAKNVSTMIVMISITLIPMVVMSYGPEMEGTATPRVPAPFADVSCPNFRTRDLTDPYVAIAGDAVWEGDWTCGKKFKITCISSVDNLPPCPCKPDTSVVVTIVDHCLTQETCTATGDAFYLSTQAFDIISYPSPNINVKYERVYY</sequence>
<protein>
    <submittedName>
        <fullName evidence="1">Uncharacterized protein</fullName>
    </submittedName>
</protein>
<dbReference type="EMBL" id="CM037155">
    <property type="protein sequence ID" value="KAH7846242.1"/>
    <property type="molecule type" value="Genomic_DNA"/>
</dbReference>
<name>A0ACB7XZ45_9ERIC</name>